<dbReference type="EMBL" id="CAJOBI010083029">
    <property type="protein sequence ID" value="CAF4506268.1"/>
    <property type="molecule type" value="Genomic_DNA"/>
</dbReference>
<keyword evidence="1" id="KW-1133">Transmembrane helix</keyword>
<accession>A0A816WU90</accession>
<comment type="caution">
    <text evidence="2">The sequence shown here is derived from an EMBL/GenBank/DDBJ whole genome shotgun (WGS) entry which is preliminary data.</text>
</comment>
<name>A0A816WU90_9BILA</name>
<dbReference type="EMBL" id="CAJNRE010015559">
    <property type="protein sequence ID" value="CAF2138466.1"/>
    <property type="molecule type" value="Genomic_DNA"/>
</dbReference>
<protein>
    <submittedName>
        <fullName evidence="2">Uncharacterized protein</fullName>
    </submittedName>
</protein>
<dbReference type="AlphaFoldDB" id="A0A816WU90"/>
<gene>
    <name evidence="2" type="ORF">MBJ925_LOCUS29044</name>
    <name evidence="3" type="ORF">SMN809_LOCUS35143</name>
</gene>
<evidence type="ECO:0000313" key="4">
    <source>
        <dbReference type="Proteomes" id="UP000663824"/>
    </source>
</evidence>
<feature type="transmembrane region" description="Helical" evidence="1">
    <location>
        <begin position="98"/>
        <end position="120"/>
    </location>
</feature>
<dbReference type="Proteomes" id="UP000676336">
    <property type="component" value="Unassembled WGS sequence"/>
</dbReference>
<evidence type="ECO:0000313" key="3">
    <source>
        <dbReference type="EMBL" id="CAF4506268.1"/>
    </source>
</evidence>
<proteinExistence type="predicted"/>
<evidence type="ECO:0000256" key="1">
    <source>
        <dbReference type="SAM" id="Phobius"/>
    </source>
</evidence>
<reference evidence="2" key="1">
    <citation type="submission" date="2021-02" db="EMBL/GenBank/DDBJ databases">
        <authorList>
            <person name="Nowell W R."/>
        </authorList>
    </citation>
    <scope>NUCLEOTIDE SEQUENCE</scope>
</reference>
<keyword evidence="1" id="KW-0472">Membrane</keyword>
<organism evidence="2 4">
    <name type="scientific">Rotaria magnacalcarata</name>
    <dbReference type="NCBI Taxonomy" id="392030"/>
    <lineage>
        <taxon>Eukaryota</taxon>
        <taxon>Metazoa</taxon>
        <taxon>Spiralia</taxon>
        <taxon>Gnathifera</taxon>
        <taxon>Rotifera</taxon>
        <taxon>Eurotatoria</taxon>
        <taxon>Bdelloidea</taxon>
        <taxon>Philodinida</taxon>
        <taxon>Philodinidae</taxon>
        <taxon>Rotaria</taxon>
    </lineage>
</organism>
<keyword evidence="1" id="KW-0812">Transmembrane</keyword>
<sequence>MTTSFSFSTPIASLSVGELGIDRNARDKNLLESSNQALFYSLDTSVSKFQQATSSVSLQPTTTSAPNIQYDNNNSKNEQEEHLLSLHYDSNRLKQEKLLLFTNMFRLLIIFIVVPIFYFLV</sequence>
<evidence type="ECO:0000313" key="2">
    <source>
        <dbReference type="EMBL" id="CAF2138466.1"/>
    </source>
</evidence>
<dbReference type="Proteomes" id="UP000663824">
    <property type="component" value="Unassembled WGS sequence"/>
</dbReference>